<comment type="similarity">
    <text evidence="4">Belongs to the CitD family.</text>
</comment>
<dbReference type="OrthoDB" id="1120942at2"/>
<evidence type="ECO:0000313" key="7">
    <source>
        <dbReference type="EMBL" id="RSU16524.1"/>
    </source>
</evidence>
<dbReference type="NCBIfam" id="TIGR01608">
    <property type="entry name" value="citD"/>
    <property type="match status" value="1"/>
</dbReference>
<evidence type="ECO:0000256" key="5">
    <source>
        <dbReference type="PIRSR" id="PIRSR002736-50"/>
    </source>
</evidence>
<dbReference type="Proteomes" id="UP000288028">
    <property type="component" value="Unassembled WGS sequence"/>
</dbReference>
<dbReference type="GO" id="GO:0005737">
    <property type="term" value="C:cytoplasm"/>
    <property type="evidence" value="ECO:0007669"/>
    <property type="project" value="UniProtKB-SubCell"/>
</dbReference>
<organism evidence="7 8">
    <name type="scientific">Vagococcus carniphilus</name>
    <dbReference type="NCBI Taxonomy" id="218144"/>
    <lineage>
        <taxon>Bacteria</taxon>
        <taxon>Bacillati</taxon>
        <taxon>Bacillota</taxon>
        <taxon>Bacilli</taxon>
        <taxon>Lactobacillales</taxon>
        <taxon>Enterococcaceae</taxon>
        <taxon>Vagococcus</taxon>
    </lineage>
</organism>
<dbReference type="NCBIfam" id="NF009726">
    <property type="entry name" value="PRK13253.1"/>
    <property type="match status" value="1"/>
</dbReference>
<dbReference type="InterPro" id="IPR006495">
    <property type="entry name" value="CitD"/>
</dbReference>
<dbReference type="AlphaFoldDB" id="A0A430B862"/>
<comment type="caution">
    <text evidence="7">The sequence shown here is derived from an EMBL/GenBank/DDBJ whole genome shotgun (WGS) entry which is preliminary data.</text>
</comment>
<dbReference type="PIRSF" id="PIRSF002736">
    <property type="entry name" value="Citrt_lyas_gamma"/>
    <property type="match status" value="1"/>
</dbReference>
<dbReference type="InterPro" id="IPR023439">
    <property type="entry name" value="Mal_deCO2ase/Cit_lyase_ACP"/>
</dbReference>
<protein>
    <recommendedName>
        <fullName evidence="4">Citrate lyase acyl carrier protein</fullName>
    </recommendedName>
    <alternativeName>
        <fullName evidence="4">Citrate lyase gamma chain</fullName>
    </alternativeName>
</protein>
<dbReference type="EMBL" id="NGKB01000002">
    <property type="protein sequence ID" value="RSU16524.1"/>
    <property type="molecule type" value="Genomic_DNA"/>
</dbReference>
<dbReference type="EMBL" id="JARQBZ010000007">
    <property type="protein sequence ID" value="MDT2833462.1"/>
    <property type="molecule type" value="Genomic_DNA"/>
</dbReference>
<dbReference type="GeneID" id="95580372"/>
<reference evidence="6" key="2">
    <citation type="submission" date="2023-03" db="EMBL/GenBank/DDBJ databases">
        <authorList>
            <person name="Shen W."/>
            <person name="Cai J."/>
        </authorList>
    </citation>
    <scope>NUCLEOTIDE SEQUENCE</scope>
    <source>
        <strain evidence="6">P96-3</strain>
    </source>
</reference>
<dbReference type="RefSeq" id="WP_126791804.1">
    <property type="nucleotide sequence ID" value="NZ_CP060720.1"/>
</dbReference>
<gene>
    <name evidence="4 6" type="primary">citD</name>
    <name evidence="7" type="ORF">CBF28_03075</name>
    <name evidence="6" type="ORF">P7H70_05295</name>
</gene>
<dbReference type="Pfam" id="PF06857">
    <property type="entry name" value="ACP"/>
    <property type="match status" value="1"/>
</dbReference>
<evidence type="ECO:0000256" key="3">
    <source>
        <dbReference type="ARBA" id="ARBA00022553"/>
    </source>
</evidence>
<keyword evidence="7" id="KW-0456">Lyase</keyword>
<reference evidence="7 8" key="1">
    <citation type="submission" date="2017-05" db="EMBL/GenBank/DDBJ databases">
        <title>Vagococcus spp. assemblies.</title>
        <authorList>
            <person name="Gulvik C.A."/>
        </authorList>
    </citation>
    <scope>NUCLEOTIDE SEQUENCE [LARGE SCALE GENOMIC DNA]</scope>
    <source>
        <strain evidence="7 8">SS1714</strain>
    </source>
</reference>
<comment type="subunit">
    <text evidence="4">Oligomer with a subunit composition of (alpha,beta,gamma)6.</text>
</comment>
<proteinExistence type="inferred from homology"/>
<comment type="subcellular location">
    <subcellularLocation>
        <location evidence="1 4">Cytoplasm</location>
    </subcellularLocation>
</comment>
<accession>A0A430B862</accession>
<sequence>MEIKKTASAGTLESSDIMITIQKSETEGISLHLESSVEKQFGRRIREVITKSLENLNVSSAKVVAIDKGALDCTVMARTITAVHRASKEDINQYDWKEIDSWNV</sequence>
<evidence type="ECO:0000313" key="6">
    <source>
        <dbReference type="EMBL" id="MDT2833462.1"/>
    </source>
</evidence>
<evidence type="ECO:0000256" key="4">
    <source>
        <dbReference type="HAMAP-Rule" id="MF_00805"/>
    </source>
</evidence>
<dbReference type="Proteomes" id="UP001268577">
    <property type="component" value="Unassembled WGS sequence"/>
</dbReference>
<dbReference type="HAMAP" id="MF_00805">
    <property type="entry name" value="CitD"/>
    <property type="match status" value="1"/>
</dbReference>
<keyword evidence="8" id="KW-1185">Reference proteome</keyword>
<keyword evidence="3 4" id="KW-0597">Phosphoprotein</keyword>
<evidence type="ECO:0000313" key="8">
    <source>
        <dbReference type="Proteomes" id="UP000288028"/>
    </source>
</evidence>
<keyword evidence="2 4" id="KW-0963">Cytoplasm</keyword>
<comment type="function">
    <text evidence="4">Covalent carrier of the coenzyme of citrate lyase.</text>
</comment>
<evidence type="ECO:0000256" key="1">
    <source>
        <dbReference type="ARBA" id="ARBA00004496"/>
    </source>
</evidence>
<evidence type="ECO:0000256" key="2">
    <source>
        <dbReference type="ARBA" id="ARBA00022490"/>
    </source>
</evidence>
<feature type="modified residue" description="O-(phosphoribosyl dephospho-coenzyme A)serine" evidence="4 5">
    <location>
        <position position="14"/>
    </location>
</feature>
<name>A0A430B862_9ENTE</name>
<dbReference type="GO" id="GO:0016829">
    <property type="term" value="F:lyase activity"/>
    <property type="evidence" value="ECO:0007669"/>
    <property type="project" value="UniProtKB-KW"/>
</dbReference>